<name>A0A383UXZ7_BLUHO</name>
<dbReference type="EMBL" id="UNSH01000067">
    <property type="protein sequence ID" value="SZF04616.1"/>
    <property type="molecule type" value="Genomic_DNA"/>
</dbReference>
<gene>
    <name evidence="2" type="ORF">BLGHR1_15413</name>
</gene>
<feature type="compositionally biased region" description="Polar residues" evidence="1">
    <location>
        <begin position="255"/>
        <end position="265"/>
    </location>
</feature>
<sequence length="1087" mass="119531">MDADHESHVYKSMAISSRESPCFESKPETGNSGSLTSVKDNPFYNDSKSNFGEADSFDYKNNSNRNEGLDSSLIKTNEALQPDIYLKSVSTHLPNSCHSERSLHSLIAESNDRTLDENFLLEASVCPTTLQHPTPDLQTLQGAYAGTVEHLERTAERLSITSTIEDAIQKLHDKQRQPGSRRSSSSSYNKPAHSHNKSDMPSIIEQSNTTLPGDFSPVVCLESLEYPVTTPQSARIRTYSKESGIPRSMPENSKRQSNSSANEPNLNYPPSLYSNTKAIPNIEDVSVIPTRPTTDTIESYNTGNITGTEHENESSKQTQELGSPVKPGSEIVPTDIIEKMFANFDGIHSEQSSTHKLYDSVGSEKELKDATKNKFLSSVTRDRMSTSSIGVDPQSYTDPTTGHQMVYYPAPVPIMLNLPQKLSNKPPSASRFHRRSQVDNMNGSRQNLSYNTAEISAAEAGEESHARDFFSQNYTTNRASIATQRITRDLANLPPQLRASTFFETQSSPTPVVQLKDQSAVATLDSILDASAHAPVSAFTDHAFAGALGPEVYGKKIVSSRPKTSQVVEPPKKRVSSFGGLFFSRKNKSGGKIDPTKNQVLTISPSAQEDHGNEEDSNLMETINGQESETGGSLLGEPNDENHDDEHVDELYENPPTTLLAELHLRKQRQKQRTQPLTKTFPNGIHSTLLELDTAIQTEQKSRRKFRTVLAWEDPMALEAEAAMQEDDEVPLAMLYSMKAAENRPLGLLERRELEDNEPLSQRRNRLQGRNPASPRVNSKINIPSPFSIEEKEETLGDRAKRLKASSGNLASPLNAGENFSNGVLGQFGGNTVEPKPQGNEKSNTSPRPGDEEETLGQRRKRLQAEQENKTWEQNMNLRIPSRQTPKPDLQNRRSMADILAAHPTSSNVAQKCYDQPIGGLLAMHEKQVARRSACMHSFDVSSALHNSIQKPSLTHQSSTHGFKAGLYNDGNGGGGNGGMESLQVPYGSGGFSNQMALQPPNSGYLAPQNALSNMTGLSTNMNFGANCTTNPITATNIPANLLGFTQNSNMNIPPITLPIPQPPQQGQIDMIERWRQNVMPSTKPTI</sequence>
<feature type="region of interest" description="Disordered" evidence="1">
    <location>
        <begin position="293"/>
        <end position="328"/>
    </location>
</feature>
<evidence type="ECO:0000256" key="1">
    <source>
        <dbReference type="SAM" id="MobiDB-lite"/>
    </source>
</evidence>
<reference evidence="2 3" key="1">
    <citation type="submission" date="2017-11" db="EMBL/GenBank/DDBJ databases">
        <authorList>
            <person name="Kracher B."/>
        </authorList>
    </citation>
    <scope>NUCLEOTIDE SEQUENCE [LARGE SCALE GENOMIC DNA]</scope>
    <source>
        <strain evidence="2 3">RACE1</strain>
    </source>
</reference>
<feature type="region of interest" description="Disordered" evidence="1">
    <location>
        <begin position="1"/>
        <end position="47"/>
    </location>
</feature>
<protein>
    <submittedName>
        <fullName evidence="2">Uncharacterized protein</fullName>
    </submittedName>
</protein>
<feature type="region of interest" description="Disordered" evidence="1">
    <location>
        <begin position="171"/>
        <end position="209"/>
    </location>
</feature>
<feature type="region of interest" description="Disordered" evidence="1">
    <location>
        <begin position="235"/>
        <end position="271"/>
    </location>
</feature>
<evidence type="ECO:0000313" key="3">
    <source>
        <dbReference type="Proteomes" id="UP000275772"/>
    </source>
</evidence>
<dbReference type="Proteomes" id="UP000275772">
    <property type="component" value="Unassembled WGS sequence"/>
</dbReference>
<accession>A0A383UXZ7</accession>
<feature type="compositionally biased region" description="Polar residues" evidence="1">
    <location>
        <begin position="293"/>
        <end position="307"/>
    </location>
</feature>
<dbReference type="AlphaFoldDB" id="A0A383UXZ7"/>
<evidence type="ECO:0000313" key="2">
    <source>
        <dbReference type="EMBL" id="SZF04616.1"/>
    </source>
</evidence>
<feature type="compositionally biased region" description="Polar residues" evidence="1">
    <location>
        <begin position="872"/>
        <end position="885"/>
    </location>
</feature>
<dbReference type="VEuPathDB" id="FungiDB:BLGHR1_15413"/>
<feature type="compositionally biased region" description="Polar residues" evidence="1">
    <location>
        <begin position="809"/>
        <end position="824"/>
    </location>
</feature>
<feature type="compositionally biased region" description="Polar residues" evidence="1">
    <location>
        <begin position="28"/>
        <end position="47"/>
    </location>
</feature>
<feature type="region of interest" description="Disordered" evidence="1">
    <location>
        <begin position="809"/>
        <end position="890"/>
    </location>
</feature>
<organism evidence="2 3">
    <name type="scientific">Blumeria hordei</name>
    <name type="common">Barley powdery mildew</name>
    <name type="synonym">Blumeria graminis f. sp. hordei</name>
    <dbReference type="NCBI Taxonomy" id="2867405"/>
    <lineage>
        <taxon>Eukaryota</taxon>
        <taxon>Fungi</taxon>
        <taxon>Dikarya</taxon>
        <taxon>Ascomycota</taxon>
        <taxon>Pezizomycotina</taxon>
        <taxon>Leotiomycetes</taxon>
        <taxon>Erysiphales</taxon>
        <taxon>Erysiphaceae</taxon>
        <taxon>Blumeria</taxon>
    </lineage>
</organism>
<feature type="region of interest" description="Disordered" evidence="1">
    <location>
        <begin position="750"/>
        <end position="790"/>
    </location>
</feature>
<proteinExistence type="predicted"/>